<accession>A0A9W6ETG8</accession>
<reference evidence="2" key="2">
    <citation type="journal article" date="2023" name="PLoS ONE">
        <title>Philodulcilactobacillus myokoensis gen. nov., sp. nov., a fructophilic, acidophilic, and agar-phobic lactic acid bacterium isolated from fermented vegetable extracts.</title>
        <authorList>
            <person name="Kouya T."/>
            <person name="Ishiyama Y."/>
            <person name="Ohashi S."/>
            <person name="Kumakubo R."/>
            <person name="Yamazaki T."/>
            <person name="Otaki T."/>
        </authorList>
    </citation>
    <scope>NUCLEOTIDE SEQUENCE</scope>
    <source>
        <strain evidence="2">WR16-4</strain>
    </source>
</reference>
<proteinExistence type="predicted"/>
<comment type="caution">
    <text evidence="2">The sequence shown here is derived from an EMBL/GenBank/DDBJ whole genome shotgun (WGS) entry which is preliminary data.</text>
</comment>
<gene>
    <name evidence="2" type="ORF">WR164_13560</name>
</gene>
<dbReference type="Proteomes" id="UP001144204">
    <property type="component" value="Unassembled WGS sequence"/>
</dbReference>
<evidence type="ECO:0000256" key="1">
    <source>
        <dbReference type="SAM" id="MobiDB-lite"/>
    </source>
</evidence>
<feature type="region of interest" description="Disordered" evidence="1">
    <location>
        <begin position="1"/>
        <end position="43"/>
    </location>
</feature>
<sequence length="141" mass="16057">MAEKKEEAASKSQAEAAEGQADAEKAEKEDTRTEDEKKEAEIKFNPDDIKKGVQLIKDQGYVTKKDFKRMKDDYWAAAFYKKVDAAFQDDADDDPYLYVERFDFKGGNIDSIIFDMDKVKTRADALKILADVTKQTVVKPD</sequence>
<reference evidence="2" key="1">
    <citation type="submission" date="2022-07" db="EMBL/GenBank/DDBJ databases">
        <authorList>
            <person name="Kouya T."/>
            <person name="Ishiyama Y."/>
        </authorList>
    </citation>
    <scope>NUCLEOTIDE SEQUENCE</scope>
    <source>
        <strain evidence="2">WR16-4</strain>
    </source>
</reference>
<dbReference type="EMBL" id="BRPL01000002">
    <property type="protein sequence ID" value="GLB47377.1"/>
    <property type="molecule type" value="Genomic_DNA"/>
</dbReference>
<dbReference type="RefSeq" id="WP_286136845.1">
    <property type="nucleotide sequence ID" value="NZ_BRPL01000002.1"/>
</dbReference>
<feature type="compositionally biased region" description="Basic and acidic residues" evidence="1">
    <location>
        <begin position="22"/>
        <end position="43"/>
    </location>
</feature>
<keyword evidence="3" id="KW-1185">Reference proteome</keyword>
<dbReference type="AlphaFoldDB" id="A0A9W6ETG8"/>
<evidence type="ECO:0000313" key="3">
    <source>
        <dbReference type="Proteomes" id="UP001144204"/>
    </source>
</evidence>
<evidence type="ECO:0000313" key="2">
    <source>
        <dbReference type="EMBL" id="GLB47377.1"/>
    </source>
</evidence>
<feature type="compositionally biased region" description="Low complexity" evidence="1">
    <location>
        <begin position="10"/>
        <end position="20"/>
    </location>
</feature>
<protein>
    <submittedName>
        <fullName evidence="2">Uncharacterized protein</fullName>
    </submittedName>
</protein>
<organism evidence="2 3">
    <name type="scientific">Philodulcilactobacillus myokoensis</name>
    <dbReference type="NCBI Taxonomy" id="2929573"/>
    <lineage>
        <taxon>Bacteria</taxon>
        <taxon>Bacillati</taxon>
        <taxon>Bacillota</taxon>
        <taxon>Bacilli</taxon>
        <taxon>Lactobacillales</taxon>
        <taxon>Lactobacillaceae</taxon>
        <taxon>Philodulcilactobacillus</taxon>
    </lineage>
</organism>
<name>A0A9W6ETG8_9LACO</name>